<name>H2ED43_9VIRU</name>
<reference evidence="1" key="1">
    <citation type="submission" date="2011-10" db="EMBL/GenBank/DDBJ databases">
        <title>Provirophages and transpovirons: unique mobilome of giant viruses.</title>
        <authorList>
            <person name="Desnues C."/>
            <person name="LaScola B."/>
            <person name="Yutin N."/>
            <person name="Fournous G."/>
            <person name="Koonin E."/>
            <person name="Raoult D."/>
        </authorList>
    </citation>
    <scope>NUCLEOTIDE SEQUENCE</scope>
    <source>
        <strain evidence="1">Mv13-mv</strain>
    </source>
</reference>
<sequence length="24" mass="3120">MYKDYFFQLFFNKYLLKIIEKNNV</sequence>
<organism evidence="1">
    <name type="scientific">Moumouvirus sp. 'Monve'</name>
    <dbReference type="NCBI Taxonomy" id="1128131"/>
    <lineage>
        <taxon>Viruses</taxon>
        <taxon>Varidnaviria</taxon>
        <taxon>Bamfordvirae</taxon>
        <taxon>Nucleocytoviricota</taxon>
        <taxon>Megaviricetes</taxon>
        <taxon>Imitervirales</taxon>
        <taxon>Mimiviridae</taxon>
        <taxon>Megamimivirinae</taxon>
        <taxon>Moumouvirus</taxon>
    </lineage>
</organism>
<accession>H2ED43</accession>
<dbReference type="EMBL" id="JN885995">
    <property type="protein sequence ID" value="AEX62316.1"/>
    <property type="molecule type" value="Genomic_DNA"/>
</dbReference>
<gene>
    <name evidence="1" type="ORF">mv_R111</name>
</gene>
<proteinExistence type="predicted"/>
<evidence type="ECO:0000313" key="1">
    <source>
        <dbReference type="EMBL" id="AEX62316.1"/>
    </source>
</evidence>
<protein>
    <submittedName>
        <fullName evidence="1">Uncharacterized protein</fullName>
    </submittedName>
</protein>